<organism evidence="1 3">
    <name type="scientific">Microdochium trichocladiopsis</name>
    <dbReference type="NCBI Taxonomy" id="1682393"/>
    <lineage>
        <taxon>Eukaryota</taxon>
        <taxon>Fungi</taxon>
        <taxon>Dikarya</taxon>
        <taxon>Ascomycota</taxon>
        <taxon>Pezizomycotina</taxon>
        <taxon>Sordariomycetes</taxon>
        <taxon>Xylariomycetidae</taxon>
        <taxon>Xylariales</taxon>
        <taxon>Microdochiaceae</taxon>
        <taxon>Microdochium</taxon>
    </lineage>
</organism>
<dbReference type="GeneID" id="70187134"/>
<proteinExistence type="predicted"/>
<dbReference type="EMBL" id="JAGTJQ010000015">
    <property type="protein sequence ID" value="KAH7012195.1"/>
    <property type="molecule type" value="Genomic_DNA"/>
</dbReference>
<reference evidence="1" key="1">
    <citation type="journal article" date="2021" name="Nat. Commun.">
        <title>Genetic determinants of endophytism in the Arabidopsis root mycobiome.</title>
        <authorList>
            <person name="Mesny F."/>
            <person name="Miyauchi S."/>
            <person name="Thiergart T."/>
            <person name="Pickel B."/>
            <person name="Atanasova L."/>
            <person name="Karlsson M."/>
            <person name="Huettel B."/>
            <person name="Barry K.W."/>
            <person name="Haridas S."/>
            <person name="Chen C."/>
            <person name="Bauer D."/>
            <person name="Andreopoulos W."/>
            <person name="Pangilinan J."/>
            <person name="LaButti K."/>
            <person name="Riley R."/>
            <person name="Lipzen A."/>
            <person name="Clum A."/>
            <person name="Drula E."/>
            <person name="Henrissat B."/>
            <person name="Kohler A."/>
            <person name="Grigoriev I.V."/>
            <person name="Martin F.M."/>
            <person name="Hacquard S."/>
        </authorList>
    </citation>
    <scope>NUCLEOTIDE SEQUENCE</scope>
    <source>
        <strain evidence="1">MPI-CAGE-CH-0230</strain>
    </source>
</reference>
<dbReference type="Proteomes" id="UP000756346">
    <property type="component" value="Unassembled WGS sequence"/>
</dbReference>
<dbReference type="RefSeq" id="XP_046004571.1">
    <property type="nucleotide sequence ID" value="XM_046157588.1"/>
</dbReference>
<dbReference type="AlphaFoldDB" id="A0A9P9BK74"/>
<keyword evidence="3" id="KW-1185">Reference proteome</keyword>
<sequence>MSPFPIGSIFKVAKNLRHLVLDSKRQEHDLKSAYNYTTSDLRHIVERCSVLETLGLPVDIQDHSNGSTRYKRVNMQRFTSTGKLKALHLRNRCEPRRRAKADARAIARPFLRHPISSSLVVIVDLGAWVQGFYVTRKDILPLSGGFLSTVPLLHDQLA</sequence>
<evidence type="ECO:0000313" key="1">
    <source>
        <dbReference type="EMBL" id="KAH7009111.1"/>
    </source>
</evidence>
<gene>
    <name evidence="2" type="ORF">B0I36DRAFT_356276</name>
    <name evidence="1" type="ORF">B0I36DRAFT_356832</name>
</gene>
<name>A0A9P9BK74_9PEZI</name>
<protein>
    <submittedName>
        <fullName evidence="1">Uncharacterized protein</fullName>
    </submittedName>
</protein>
<comment type="caution">
    <text evidence="1">The sequence shown here is derived from an EMBL/GenBank/DDBJ whole genome shotgun (WGS) entry which is preliminary data.</text>
</comment>
<evidence type="ECO:0000313" key="2">
    <source>
        <dbReference type="EMBL" id="KAH7012195.1"/>
    </source>
</evidence>
<accession>A0A9P9BK74</accession>
<evidence type="ECO:0000313" key="3">
    <source>
        <dbReference type="Proteomes" id="UP000756346"/>
    </source>
</evidence>
<dbReference type="EMBL" id="JAGTJQ010000020">
    <property type="protein sequence ID" value="KAH7009111.1"/>
    <property type="molecule type" value="Genomic_DNA"/>
</dbReference>